<gene>
    <name evidence="2" type="ORF">SAMN04490355_107318</name>
</gene>
<organism evidence="2 3">
    <name type="scientific">Pelosinus propionicus DSM 13327</name>
    <dbReference type="NCBI Taxonomy" id="1123291"/>
    <lineage>
        <taxon>Bacteria</taxon>
        <taxon>Bacillati</taxon>
        <taxon>Bacillota</taxon>
        <taxon>Negativicutes</taxon>
        <taxon>Selenomonadales</taxon>
        <taxon>Sporomusaceae</taxon>
        <taxon>Pelosinus</taxon>
    </lineage>
</organism>
<evidence type="ECO:0000313" key="3">
    <source>
        <dbReference type="Proteomes" id="UP000199520"/>
    </source>
</evidence>
<protein>
    <submittedName>
        <fullName evidence="2">Uncharacterized protein</fullName>
    </submittedName>
</protein>
<reference evidence="3" key="1">
    <citation type="submission" date="2016-10" db="EMBL/GenBank/DDBJ databases">
        <authorList>
            <person name="Varghese N."/>
            <person name="Submissions S."/>
        </authorList>
    </citation>
    <scope>NUCLEOTIDE SEQUENCE [LARGE SCALE GENOMIC DNA]</scope>
    <source>
        <strain evidence="3">DSM 13327</strain>
    </source>
</reference>
<keyword evidence="1" id="KW-0472">Membrane</keyword>
<proteinExistence type="predicted"/>
<keyword evidence="1" id="KW-0812">Transmembrane</keyword>
<dbReference type="EMBL" id="FOTS01000073">
    <property type="protein sequence ID" value="SFM31554.1"/>
    <property type="molecule type" value="Genomic_DNA"/>
</dbReference>
<keyword evidence="1" id="KW-1133">Transmembrane helix</keyword>
<feature type="transmembrane region" description="Helical" evidence="1">
    <location>
        <begin position="29"/>
        <end position="46"/>
    </location>
</feature>
<dbReference type="STRING" id="1123291.SAMN04490355_107318"/>
<evidence type="ECO:0000313" key="2">
    <source>
        <dbReference type="EMBL" id="SFM31554.1"/>
    </source>
</evidence>
<dbReference type="AlphaFoldDB" id="A0A1I4PUZ2"/>
<accession>A0A1I4PUZ2</accession>
<dbReference type="Proteomes" id="UP000199520">
    <property type="component" value="Unassembled WGS sequence"/>
</dbReference>
<keyword evidence="3" id="KW-1185">Reference proteome</keyword>
<sequence>MEIMKNSNIIMYGFIVWLFIAPRNNSSRYGEFFLAYMTALLFSLVGSSELLMIKPAAFFFTIGGVLAFVYVVMRKTIHIAIKK</sequence>
<name>A0A1I4PUZ2_9FIRM</name>
<dbReference type="OrthoDB" id="1683131at2"/>
<feature type="transmembrane region" description="Helical" evidence="1">
    <location>
        <begin position="52"/>
        <end position="73"/>
    </location>
</feature>
<evidence type="ECO:0000256" key="1">
    <source>
        <dbReference type="SAM" id="Phobius"/>
    </source>
</evidence>